<comment type="similarity">
    <text evidence="2">Belongs to the UPF0702 family.</text>
</comment>
<dbReference type="Gene3D" id="3.30.240.20">
    <property type="entry name" value="bsu07140 like domains"/>
    <property type="match status" value="2"/>
</dbReference>
<evidence type="ECO:0000256" key="3">
    <source>
        <dbReference type="ARBA" id="ARBA00022475"/>
    </source>
</evidence>
<keyword evidence="5 7" id="KW-1133">Transmembrane helix</keyword>
<evidence type="ECO:0000256" key="5">
    <source>
        <dbReference type="ARBA" id="ARBA00022989"/>
    </source>
</evidence>
<name>M1MVV7_9CLOT</name>
<evidence type="ECO:0000313" key="10">
    <source>
        <dbReference type="Proteomes" id="UP000011728"/>
    </source>
</evidence>
<evidence type="ECO:0000259" key="8">
    <source>
        <dbReference type="Pfam" id="PF04239"/>
    </source>
</evidence>
<dbReference type="Proteomes" id="UP000011728">
    <property type="component" value="Chromosome"/>
</dbReference>
<feature type="transmembrane region" description="Helical" evidence="7">
    <location>
        <begin position="35"/>
        <end position="54"/>
    </location>
</feature>
<dbReference type="Pfam" id="PF04239">
    <property type="entry name" value="DUF421"/>
    <property type="match status" value="1"/>
</dbReference>
<comment type="subcellular location">
    <subcellularLocation>
        <location evidence="1">Cell membrane</location>
        <topology evidence="1">Multi-pass membrane protein</topology>
    </subcellularLocation>
</comment>
<dbReference type="PATRIC" id="fig|931276.5.peg.1869"/>
<evidence type="ECO:0000256" key="4">
    <source>
        <dbReference type="ARBA" id="ARBA00022692"/>
    </source>
</evidence>
<dbReference type="AlphaFoldDB" id="M1MVV7"/>
<evidence type="ECO:0000256" key="2">
    <source>
        <dbReference type="ARBA" id="ARBA00006448"/>
    </source>
</evidence>
<feature type="transmembrane region" description="Helical" evidence="7">
    <location>
        <begin position="6"/>
        <end position="23"/>
    </location>
</feature>
<evidence type="ECO:0000256" key="7">
    <source>
        <dbReference type="SAM" id="Phobius"/>
    </source>
</evidence>
<protein>
    <recommendedName>
        <fullName evidence="8">YetF C-terminal domain-containing protein</fullName>
    </recommendedName>
</protein>
<dbReference type="InterPro" id="IPR023090">
    <property type="entry name" value="UPF0702_alpha/beta_dom_sf"/>
</dbReference>
<gene>
    <name evidence="9" type="ORF">Cspa_c18820</name>
</gene>
<dbReference type="eggNOG" id="COG2323">
    <property type="taxonomic scope" value="Bacteria"/>
</dbReference>
<reference evidence="9 10" key="1">
    <citation type="submission" date="2013-02" db="EMBL/GenBank/DDBJ databases">
        <title>Genome sequence of Clostridium saccharoperbutylacetonicum N1-4(HMT).</title>
        <authorList>
            <person name="Poehlein A."/>
            <person name="Daniel R."/>
        </authorList>
    </citation>
    <scope>NUCLEOTIDE SEQUENCE [LARGE SCALE GENOMIC DNA]</scope>
    <source>
        <strain evidence="10">N1-4(HMT)</strain>
    </source>
</reference>
<dbReference type="KEGG" id="csr:Cspa_c18820"/>
<evidence type="ECO:0000256" key="1">
    <source>
        <dbReference type="ARBA" id="ARBA00004651"/>
    </source>
</evidence>
<proteinExistence type="inferred from homology"/>
<dbReference type="PANTHER" id="PTHR34582">
    <property type="entry name" value="UPF0702 TRANSMEMBRANE PROTEIN YCAP"/>
    <property type="match status" value="1"/>
</dbReference>
<keyword evidence="4 7" id="KW-0812">Transmembrane</keyword>
<dbReference type="PANTHER" id="PTHR34582:SF7">
    <property type="entry name" value="UPF0702 TRANSMEMBRANE PROTEIN YDFS"/>
    <property type="match status" value="1"/>
</dbReference>
<dbReference type="EMBL" id="CP004121">
    <property type="protein sequence ID" value="AGF55652.1"/>
    <property type="molecule type" value="Genomic_DNA"/>
</dbReference>
<accession>M1MVV7</accession>
<feature type="transmembrane region" description="Helical" evidence="7">
    <location>
        <begin position="60"/>
        <end position="80"/>
    </location>
</feature>
<keyword evidence="10" id="KW-1185">Reference proteome</keyword>
<evidence type="ECO:0000256" key="6">
    <source>
        <dbReference type="ARBA" id="ARBA00023136"/>
    </source>
</evidence>
<keyword evidence="3" id="KW-1003">Cell membrane</keyword>
<organism evidence="9 10">
    <name type="scientific">Clostridium saccharoperbutylacetonicum N1-4(HMT)</name>
    <dbReference type="NCBI Taxonomy" id="931276"/>
    <lineage>
        <taxon>Bacteria</taxon>
        <taxon>Bacillati</taxon>
        <taxon>Bacillota</taxon>
        <taxon>Clostridia</taxon>
        <taxon>Eubacteriales</taxon>
        <taxon>Clostridiaceae</taxon>
        <taxon>Clostridium</taxon>
    </lineage>
</organism>
<dbReference type="HOGENOM" id="CLU_077149_0_2_9"/>
<keyword evidence="6 7" id="KW-0472">Membrane</keyword>
<sequence>MEKVLLMTIIKCVGVYILAIFLTKIIGRKLISQMNFFDFVMGVSMGSIVAYSVVDKQFVSTSAITALILFCALTIVTGYLSMKSLKIRKIINSEPTNLVENGNIIEKNMKKNKLTINELMMKLREKSIFHLADVEFAIMETDGELSVLPKANKKPLTPYNMKINVTSSGIDKDVIIDGIVVDENLKNIGLDQQWLKSELNKQNIKEISEVFYAGIDSSQKLYVSKKNMRKE</sequence>
<dbReference type="OrthoDB" id="9778331at2"/>
<dbReference type="RefSeq" id="WP_015391973.1">
    <property type="nucleotide sequence ID" value="NC_020291.1"/>
</dbReference>
<evidence type="ECO:0000313" key="9">
    <source>
        <dbReference type="EMBL" id="AGF55652.1"/>
    </source>
</evidence>
<feature type="domain" description="YetF C-terminal" evidence="8">
    <location>
        <begin position="83"/>
        <end position="215"/>
    </location>
</feature>
<dbReference type="InterPro" id="IPR007353">
    <property type="entry name" value="DUF421"/>
</dbReference>
<dbReference type="GO" id="GO:0005886">
    <property type="term" value="C:plasma membrane"/>
    <property type="evidence" value="ECO:0007669"/>
    <property type="project" value="UniProtKB-SubCell"/>
</dbReference>